<proteinExistence type="predicted"/>
<dbReference type="OrthoDB" id="9792152at2"/>
<dbReference type="InterPro" id="IPR045474">
    <property type="entry name" value="GEVED"/>
</dbReference>
<accession>A0A3P3W9C5</accession>
<evidence type="ECO:0000256" key="1">
    <source>
        <dbReference type="ARBA" id="ARBA00022729"/>
    </source>
</evidence>
<keyword evidence="5" id="KW-1185">Reference proteome</keyword>
<evidence type="ECO:0000259" key="3">
    <source>
        <dbReference type="Pfam" id="PF20009"/>
    </source>
</evidence>
<dbReference type="EMBL" id="RQVR01000009">
    <property type="protein sequence ID" value="RRJ91038.1"/>
    <property type="molecule type" value="Genomic_DNA"/>
</dbReference>
<comment type="caution">
    <text evidence="4">The sequence shown here is derived from an EMBL/GenBank/DDBJ whole genome shotgun (WGS) entry which is preliminary data.</text>
</comment>
<keyword evidence="1" id="KW-0732">Signal</keyword>
<gene>
    <name evidence="4" type="ORF">EG849_08840</name>
</gene>
<feature type="domain" description="GEVED" evidence="3">
    <location>
        <begin position="89"/>
        <end position="179"/>
    </location>
</feature>
<reference evidence="4 5" key="1">
    <citation type="submission" date="2018-11" db="EMBL/GenBank/DDBJ databases">
        <title>Flavobacterium sp. nov., YIM 102600 draft genome.</title>
        <authorList>
            <person name="Li G."/>
            <person name="Jiang Y."/>
        </authorList>
    </citation>
    <scope>NUCLEOTIDE SEQUENCE [LARGE SCALE GENOMIC DNA]</scope>
    <source>
        <strain evidence="4 5">YIM 102600</strain>
    </source>
</reference>
<evidence type="ECO:0000313" key="4">
    <source>
        <dbReference type="EMBL" id="RRJ91038.1"/>
    </source>
</evidence>
<name>A0A3P3W9C5_9FLAO</name>
<feature type="domain" description="Secretion system C-terminal sorting" evidence="2">
    <location>
        <begin position="199"/>
        <end position="265"/>
    </location>
</feature>
<dbReference type="AlphaFoldDB" id="A0A3P3W9C5"/>
<dbReference type="RefSeq" id="WP_125012721.1">
    <property type="nucleotide sequence ID" value="NZ_RQVR01000009.1"/>
</dbReference>
<dbReference type="Pfam" id="PF20009">
    <property type="entry name" value="GEVED"/>
    <property type="match status" value="1"/>
</dbReference>
<dbReference type="InterPro" id="IPR026444">
    <property type="entry name" value="Secre_tail"/>
</dbReference>
<dbReference type="Pfam" id="PF18962">
    <property type="entry name" value="Por_Secre_tail"/>
    <property type="match status" value="1"/>
</dbReference>
<evidence type="ECO:0000313" key="5">
    <source>
        <dbReference type="Proteomes" id="UP000271937"/>
    </source>
</evidence>
<organism evidence="4 5">
    <name type="scientific">Flavobacterium macacae</name>
    <dbReference type="NCBI Taxonomy" id="2488993"/>
    <lineage>
        <taxon>Bacteria</taxon>
        <taxon>Pseudomonadati</taxon>
        <taxon>Bacteroidota</taxon>
        <taxon>Flavobacteriia</taxon>
        <taxon>Flavobacteriales</taxon>
        <taxon>Flavobacteriaceae</taxon>
        <taxon>Flavobacterium</taxon>
    </lineage>
</organism>
<protein>
    <submittedName>
        <fullName evidence="4">T9SS C-terminal target domain-containing protein</fullName>
    </submittedName>
</protein>
<dbReference type="NCBIfam" id="TIGR04183">
    <property type="entry name" value="Por_Secre_tail"/>
    <property type="match status" value="1"/>
</dbReference>
<evidence type="ECO:0000259" key="2">
    <source>
        <dbReference type="Pfam" id="PF18962"/>
    </source>
</evidence>
<sequence>MRKITFVFAFFTAVINAQTFPNPYCGITEPDEVVVEEITSISFNNVVINNINDTDVLIDFTATSVPVASGQTYSLKVYGNTQGNFDTNIVAFIDWNNNGVLNDAGEIYEVGTLTNSTGTDGIFVAMDIPVPTTANNATTRIRITKTYTDEESVAVINPCAISFSPFGFGEFPGYGQALDFILNVNTLSNPAFDAQSLSIYPVPAKNSLTITYKSAIGSLHIYNQLGQEVHKKTGLGPETTVDVSNLAVGVYILKLFNEKEAKTFKIFKE</sequence>
<dbReference type="Proteomes" id="UP000271937">
    <property type="component" value="Unassembled WGS sequence"/>
</dbReference>